<dbReference type="AlphaFoldDB" id="A0A368F8Q3"/>
<comment type="caution">
    <text evidence="4">The sequence shown here is derived from an EMBL/GenBank/DDBJ whole genome shotgun (WGS) entry which is preliminary data.</text>
</comment>
<evidence type="ECO:0000313" key="4">
    <source>
        <dbReference type="EMBL" id="RCN27399.1"/>
    </source>
</evidence>
<evidence type="ECO:0000256" key="1">
    <source>
        <dbReference type="ARBA" id="ARBA00001968"/>
    </source>
</evidence>
<evidence type="ECO:0000259" key="3">
    <source>
        <dbReference type="Pfam" id="PF13359"/>
    </source>
</evidence>
<reference evidence="4 5" key="1">
    <citation type="submission" date="2014-10" db="EMBL/GenBank/DDBJ databases">
        <title>Draft genome of the hookworm Ancylostoma caninum.</title>
        <authorList>
            <person name="Mitreva M."/>
        </authorList>
    </citation>
    <scope>NUCLEOTIDE SEQUENCE [LARGE SCALE GENOMIC DNA]</scope>
    <source>
        <strain evidence="4 5">Baltimore</strain>
    </source>
</reference>
<evidence type="ECO:0000256" key="2">
    <source>
        <dbReference type="ARBA" id="ARBA00022723"/>
    </source>
</evidence>
<keyword evidence="5" id="KW-1185">Reference proteome</keyword>
<protein>
    <recommendedName>
        <fullName evidence="3">DDE Tnp4 domain-containing protein</fullName>
    </recommendedName>
</protein>
<dbReference type="InterPro" id="IPR027806">
    <property type="entry name" value="HARBI1_dom"/>
</dbReference>
<dbReference type="EMBL" id="JOJR01004224">
    <property type="protein sequence ID" value="RCN27399.1"/>
    <property type="molecule type" value="Genomic_DNA"/>
</dbReference>
<accession>A0A368F8Q3</accession>
<comment type="cofactor">
    <cofactor evidence="1">
        <name>a divalent metal cation</name>
        <dbReference type="ChEBI" id="CHEBI:60240"/>
    </cofactor>
</comment>
<gene>
    <name evidence="4" type="ORF">ANCCAN_26866</name>
</gene>
<keyword evidence="2" id="KW-0479">Metal-binding</keyword>
<sequence length="173" mass="19531">MSAEFSCGTSIISSIVIYFARAFPPPTRVDFEQTARKTQVRYDYPRACGFLDGKHIAILKPAHAGSAYFNYKQFHSIVLLAISDCDYNIIAFDIGAPGRIGDAGVFRRSTIKQYFSDNDDVFPPTRELGSVGAVQYHFLVDGGFGQDFRYVRPYRQQENYSESKARFNKKHSG</sequence>
<dbReference type="STRING" id="29170.A0A368F8Q3"/>
<feature type="domain" description="DDE Tnp4" evidence="3">
    <location>
        <begin position="51"/>
        <end position="172"/>
    </location>
</feature>
<dbReference type="OrthoDB" id="5874107at2759"/>
<evidence type="ECO:0000313" key="5">
    <source>
        <dbReference type="Proteomes" id="UP000252519"/>
    </source>
</evidence>
<proteinExistence type="predicted"/>
<name>A0A368F8Q3_ANCCA</name>
<dbReference type="GO" id="GO:0046872">
    <property type="term" value="F:metal ion binding"/>
    <property type="evidence" value="ECO:0007669"/>
    <property type="project" value="UniProtKB-KW"/>
</dbReference>
<organism evidence="4 5">
    <name type="scientific">Ancylostoma caninum</name>
    <name type="common">Dog hookworm</name>
    <dbReference type="NCBI Taxonomy" id="29170"/>
    <lineage>
        <taxon>Eukaryota</taxon>
        <taxon>Metazoa</taxon>
        <taxon>Ecdysozoa</taxon>
        <taxon>Nematoda</taxon>
        <taxon>Chromadorea</taxon>
        <taxon>Rhabditida</taxon>
        <taxon>Rhabditina</taxon>
        <taxon>Rhabditomorpha</taxon>
        <taxon>Strongyloidea</taxon>
        <taxon>Ancylostomatidae</taxon>
        <taxon>Ancylostomatinae</taxon>
        <taxon>Ancylostoma</taxon>
    </lineage>
</organism>
<dbReference type="Pfam" id="PF13359">
    <property type="entry name" value="DDE_Tnp_4"/>
    <property type="match status" value="1"/>
</dbReference>
<dbReference type="Proteomes" id="UP000252519">
    <property type="component" value="Unassembled WGS sequence"/>
</dbReference>